<feature type="compositionally biased region" description="Polar residues" evidence="1">
    <location>
        <begin position="342"/>
        <end position="351"/>
    </location>
</feature>
<sequence length="558" mass="59943">VSPTTGFNLFTTVELGSDFIIGVGQAQTRVIDVSTTIFGAFVIFIPTAVTVADGGWQDISSDLNLAHGPISVSGQGITGSEVRDRTAGVAGMVFFLNNHNPEGLYSPNHTNLKTGFLVGAPVRLSVSGTSPTPLKKKYLGRIATITPGRTLRNKLGVVTVACLDSLDVLAKAKLKGIGIRTSITAKRIVKTALDVAAGIPITTGVTNSLDDTDDVYDFAFDGIEDDVKSPLSEIKKATMSERGFFYYAYQNALVGADGGFRLESRTTRINSPVFATAADGALLKALIPEHSEEVVYNRVQGRVFPRDLASSPTTILFTLDNTPRLKPGESLTFTAPYRDPNEQASRVSGTEMQPPIRTTDYKFTQKDNGAGTNLTVNLSVNVQFGSSSAEVKIVNNGATGFVFLFRLLGKGLFSYEPITVTERDALSIAQYGQSDVLLEFAHQEDPILVKTIVDSVLTAYAQPRTFIRTARLIVAKSTTVLNAWLDGEIGDKFFIEDDVLGIDMGTNNPFVLGTSKLDGPDTLADDAAIYVIHSMSFTIGKGNLVEATWGLFPADVRL</sequence>
<accession>A0A0F9LSF1</accession>
<proteinExistence type="predicted"/>
<dbReference type="AlphaFoldDB" id="A0A0F9LSF1"/>
<protein>
    <submittedName>
        <fullName evidence="2">Uncharacterized protein</fullName>
    </submittedName>
</protein>
<gene>
    <name evidence="2" type="ORF">LCGC14_1179620</name>
</gene>
<evidence type="ECO:0000256" key="1">
    <source>
        <dbReference type="SAM" id="MobiDB-lite"/>
    </source>
</evidence>
<organism evidence="2">
    <name type="scientific">marine sediment metagenome</name>
    <dbReference type="NCBI Taxonomy" id="412755"/>
    <lineage>
        <taxon>unclassified sequences</taxon>
        <taxon>metagenomes</taxon>
        <taxon>ecological metagenomes</taxon>
    </lineage>
</organism>
<comment type="caution">
    <text evidence="2">The sequence shown here is derived from an EMBL/GenBank/DDBJ whole genome shotgun (WGS) entry which is preliminary data.</text>
</comment>
<name>A0A0F9LSF1_9ZZZZ</name>
<dbReference type="EMBL" id="LAZR01005900">
    <property type="protein sequence ID" value="KKM96298.1"/>
    <property type="molecule type" value="Genomic_DNA"/>
</dbReference>
<feature type="non-terminal residue" evidence="2">
    <location>
        <position position="1"/>
    </location>
</feature>
<feature type="region of interest" description="Disordered" evidence="1">
    <location>
        <begin position="328"/>
        <end position="354"/>
    </location>
</feature>
<reference evidence="2" key="1">
    <citation type="journal article" date="2015" name="Nature">
        <title>Complex archaea that bridge the gap between prokaryotes and eukaryotes.</title>
        <authorList>
            <person name="Spang A."/>
            <person name="Saw J.H."/>
            <person name="Jorgensen S.L."/>
            <person name="Zaremba-Niedzwiedzka K."/>
            <person name="Martijn J."/>
            <person name="Lind A.E."/>
            <person name="van Eijk R."/>
            <person name="Schleper C."/>
            <person name="Guy L."/>
            <person name="Ettema T.J."/>
        </authorList>
    </citation>
    <scope>NUCLEOTIDE SEQUENCE</scope>
</reference>
<evidence type="ECO:0000313" key="2">
    <source>
        <dbReference type="EMBL" id="KKM96298.1"/>
    </source>
</evidence>